<dbReference type="EMBL" id="SSFD01000247">
    <property type="protein sequence ID" value="TXH82340.1"/>
    <property type="molecule type" value="Genomic_DNA"/>
</dbReference>
<accession>A0A5C7SF16</accession>
<reference evidence="6 7" key="1">
    <citation type="submission" date="2018-09" db="EMBL/GenBank/DDBJ databases">
        <title>Metagenome Assembled Genomes from an Advanced Water Purification Facility.</title>
        <authorList>
            <person name="Stamps B.W."/>
            <person name="Spear J.R."/>
        </authorList>
    </citation>
    <scope>NUCLEOTIDE SEQUENCE [LARGE SCALE GENOMIC DNA]</scope>
    <source>
        <strain evidence="6">Bin_27_1</strain>
    </source>
</reference>
<evidence type="ECO:0000313" key="6">
    <source>
        <dbReference type="EMBL" id="TXH82340.1"/>
    </source>
</evidence>
<dbReference type="InterPro" id="IPR001789">
    <property type="entry name" value="Sig_transdc_resp-reg_receiver"/>
</dbReference>
<dbReference type="InterPro" id="IPR029787">
    <property type="entry name" value="Nucleotide_cyclase"/>
</dbReference>
<dbReference type="InterPro" id="IPR035965">
    <property type="entry name" value="PAS-like_dom_sf"/>
</dbReference>
<evidence type="ECO:0000259" key="2">
    <source>
        <dbReference type="PROSITE" id="PS50110"/>
    </source>
</evidence>
<dbReference type="GO" id="GO:0000160">
    <property type="term" value="P:phosphorelay signal transduction system"/>
    <property type="evidence" value="ECO:0007669"/>
    <property type="project" value="InterPro"/>
</dbReference>
<dbReference type="InterPro" id="IPR011006">
    <property type="entry name" value="CheY-like_superfamily"/>
</dbReference>
<dbReference type="Pfam" id="PF00989">
    <property type="entry name" value="PAS"/>
    <property type="match status" value="1"/>
</dbReference>
<dbReference type="InterPro" id="IPR035919">
    <property type="entry name" value="EAL_sf"/>
</dbReference>
<feature type="modified residue" description="4-aspartylphosphate" evidence="1">
    <location>
        <position position="58"/>
    </location>
</feature>
<dbReference type="SUPFAM" id="SSF52172">
    <property type="entry name" value="CheY-like"/>
    <property type="match status" value="1"/>
</dbReference>
<dbReference type="SUPFAM" id="SSF55073">
    <property type="entry name" value="Nucleotide cyclase"/>
    <property type="match status" value="1"/>
</dbReference>
<evidence type="ECO:0000313" key="7">
    <source>
        <dbReference type="Proteomes" id="UP000321192"/>
    </source>
</evidence>
<keyword evidence="1" id="KW-0597">Phosphoprotein</keyword>
<dbReference type="CDD" id="cd00156">
    <property type="entry name" value="REC"/>
    <property type="match status" value="1"/>
</dbReference>
<dbReference type="GO" id="GO:0006355">
    <property type="term" value="P:regulation of DNA-templated transcription"/>
    <property type="evidence" value="ECO:0007669"/>
    <property type="project" value="InterPro"/>
</dbReference>
<dbReference type="RefSeq" id="WP_276660068.1">
    <property type="nucleotide sequence ID" value="NZ_SSFD01000247.1"/>
</dbReference>
<dbReference type="InterPro" id="IPR001633">
    <property type="entry name" value="EAL_dom"/>
</dbReference>
<comment type="caution">
    <text evidence="6">The sequence shown here is derived from an EMBL/GenBank/DDBJ whole genome shotgun (WGS) entry which is preliminary data.</text>
</comment>
<dbReference type="AlphaFoldDB" id="A0A5C7SF16"/>
<dbReference type="PROSITE" id="PS50887">
    <property type="entry name" value="GGDEF"/>
    <property type="match status" value="1"/>
</dbReference>
<sequence>MGETVNLLIVEDNESDAALVVRQLERAGYTVATARRVDRAAELGAALEACAWSAVLCDYALPGFSPEEALAQVQASGLDLPFVVVSASLADEEAGRLMALGAHDYVHKHDLARLAPALARGLAEARGRRARRHAEDGLRAREAHLRIWGEVVEGLHEGIVVTNLAGDILDCNPAFERITGHARAEVLGLNPRVLKSGRHDAAFYAGMWDALVTRGSWVGEVWNRRKSGEIYPERLALRAVRGADGLPTHYVGMFSDISREKRDQARLDYLTHHDPLTGFANRQLFMERLQQAVERASAGEGKAAVLLLDLDRFRRVNESLGQDAGDRLLQVMAERIAGCLKRRSSLARLGSDEFLVLITEFTDADALAALARRILDEIARPVTVNGQLLHMSASLGISVHPQDGADAEHLLHAAEAARAQIRHGLGNRLHFFTAGMDTRARRWIEVESELRHALARGELQLYYQPIVCVRDGRVRTVEALLRWNSPALGWVSPAEFIPVAEESELIVAIGDWALETACRQVRHWQDTGLPAVRVAVNVSAHQLAGGRLPERVREVLERTGIDPGQLELELTESAMMSDSEHGARQVEAISRMGVSVALDDFGTGYSSLAYLSRFALTKLKIDRSFVDGLSRDPKSSIIVDATLGLARGLGLRVVAEGVETEEQRALLAAAGCDALQGYLFSPPVAPAALGALIDRFAPAERYAKPRVVAIGA</sequence>
<dbReference type="PANTHER" id="PTHR44757">
    <property type="entry name" value="DIGUANYLATE CYCLASE DGCP"/>
    <property type="match status" value="1"/>
</dbReference>
<feature type="domain" description="EAL" evidence="4">
    <location>
        <begin position="443"/>
        <end position="697"/>
    </location>
</feature>
<dbReference type="Gene3D" id="3.40.50.2300">
    <property type="match status" value="1"/>
</dbReference>
<dbReference type="InterPro" id="IPR000014">
    <property type="entry name" value="PAS"/>
</dbReference>
<organism evidence="6 7">
    <name type="scientific">Thauera aminoaromatica</name>
    <dbReference type="NCBI Taxonomy" id="164330"/>
    <lineage>
        <taxon>Bacteria</taxon>
        <taxon>Pseudomonadati</taxon>
        <taxon>Pseudomonadota</taxon>
        <taxon>Betaproteobacteria</taxon>
        <taxon>Rhodocyclales</taxon>
        <taxon>Zoogloeaceae</taxon>
        <taxon>Thauera</taxon>
    </lineage>
</organism>
<dbReference type="PANTHER" id="PTHR44757:SF2">
    <property type="entry name" value="BIOFILM ARCHITECTURE MAINTENANCE PROTEIN MBAA"/>
    <property type="match status" value="1"/>
</dbReference>
<dbReference type="SMART" id="SM00052">
    <property type="entry name" value="EAL"/>
    <property type="match status" value="1"/>
</dbReference>
<feature type="domain" description="PAS" evidence="3">
    <location>
        <begin position="150"/>
        <end position="188"/>
    </location>
</feature>
<dbReference type="SUPFAM" id="SSF141868">
    <property type="entry name" value="EAL domain-like"/>
    <property type="match status" value="1"/>
</dbReference>
<evidence type="ECO:0000259" key="4">
    <source>
        <dbReference type="PROSITE" id="PS50883"/>
    </source>
</evidence>
<dbReference type="CDD" id="cd01948">
    <property type="entry name" value="EAL"/>
    <property type="match status" value="1"/>
</dbReference>
<dbReference type="SMART" id="SM00086">
    <property type="entry name" value="PAC"/>
    <property type="match status" value="1"/>
</dbReference>
<dbReference type="PROSITE" id="PS50110">
    <property type="entry name" value="RESPONSE_REGULATORY"/>
    <property type="match status" value="1"/>
</dbReference>
<proteinExistence type="predicted"/>
<dbReference type="PROSITE" id="PS50112">
    <property type="entry name" value="PAS"/>
    <property type="match status" value="1"/>
</dbReference>
<evidence type="ECO:0000259" key="3">
    <source>
        <dbReference type="PROSITE" id="PS50112"/>
    </source>
</evidence>
<dbReference type="SMART" id="SM00091">
    <property type="entry name" value="PAS"/>
    <property type="match status" value="1"/>
</dbReference>
<dbReference type="Gene3D" id="3.30.70.270">
    <property type="match status" value="1"/>
</dbReference>
<dbReference type="InterPro" id="IPR043128">
    <property type="entry name" value="Rev_trsase/Diguanyl_cyclase"/>
</dbReference>
<dbReference type="NCBIfam" id="TIGR00254">
    <property type="entry name" value="GGDEF"/>
    <property type="match status" value="1"/>
</dbReference>
<dbReference type="SMART" id="SM00267">
    <property type="entry name" value="GGDEF"/>
    <property type="match status" value="1"/>
</dbReference>
<dbReference type="InterPro" id="IPR001610">
    <property type="entry name" value="PAC"/>
</dbReference>
<dbReference type="Pfam" id="PF00563">
    <property type="entry name" value="EAL"/>
    <property type="match status" value="1"/>
</dbReference>
<dbReference type="InterPro" id="IPR013767">
    <property type="entry name" value="PAS_fold"/>
</dbReference>
<dbReference type="InterPro" id="IPR000160">
    <property type="entry name" value="GGDEF_dom"/>
</dbReference>
<dbReference type="SMART" id="SM00448">
    <property type="entry name" value="REC"/>
    <property type="match status" value="1"/>
</dbReference>
<feature type="domain" description="GGDEF" evidence="5">
    <location>
        <begin position="301"/>
        <end position="434"/>
    </location>
</feature>
<dbReference type="Gene3D" id="3.20.20.450">
    <property type="entry name" value="EAL domain"/>
    <property type="match status" value="1"/>
</dbReference>
<protein>
    <submittedName>
        <fullName evidence="6">EAL domain-containing protein</fullName>
    </submittedName>
</protein>
<dbReference type="FunFam" id="3.20.20.450:FF:000001">
    <property type="entry name" value="Cyclic di-GMP phosphodiesterase yahA"/>
    <property type="match status" value="1"/>
</dbReference>
<dbReference type="Proteomes" id="UP000321192">
    <property type="component" value="Unassembled WGS sequence"/>
</dbReference>
<dbReference type="CDD" id="cd01949">
    <property type="entry name" value="GGDEF"/>
    <property type="match status" value="1"/>
</dbReference>
<feature type="domain" description="Response regulatory" evidence="2">
    <location>
        <begin position="6"/>
        <end position="123"/>
    </location>
</feature>
<dbReference type="Pfam" id="PF00072">
    <property type="entry name" value="Response_reg"/>
    <property type="match status" value="1"/>
</dbReference>
<dbReference type="Gene3D" id="3.30.450.20">
    <property type="entry name" value="PAS domain"/>
    <property type="match status" value="1"/>
</dbReference>
<dbReference type="NCBIfam" id="TIGR00229">
    <property type="entry name" value="sensory_box"/>
    <property type="match status" value="1"/>
</dbReference>
<dbReference type="CDD" id="cd00130">
    <property type="entry name" value="PAS"/>
    <property type="match status" value="1"/>
</dbReference>
<name>A0A5C7SF16_THASP</name>
<gene>
    <name evidence="6" type="ORF">E6Q80_15655</name>
</gene>
<dbReference type="InterPro" id="IPR052155">
    <property type="entry name" value="Biofilm_reg_signaling"/>
</dbReference>
<dbReference type="SUPFAM" id="SSF55785">
    <property type="entry name" value="PYP-like sensor domain (PAS domain)"/>
    <property type="match status" value="1"/>
</dbReference>
<evidence type="ECO:0000259" key="5">
    <source>
        <dbReference type="PROSITE" id="PS50887"/>
    </source>
</evidence>
<evidence type="ECO:0000256" key="1">
    <source>
        <dbReference type="PROSITE-ProRule" id="PRU00169"/>
    </source>
</evidence>
<dbReference type="Pfam" id="PF00990">
    <property type="entry name" value="GGDEF"/>
    <property type="match status" value="1"/>
</dbReference>
<dbReference type="PROSITE" id="PS50883">
    <property type="entry name" value="EAL"/>
    <property type="match status" value="1"/>
</dbReference>